<evidence type="ECO:0000256" key="2">
    <source>
        <dbReference type="SAM" id="SignalP"/>
    </source>
</evidence>
<evidence type="ECO:0000259" key="3">
    <source>
        <dbReference type="PROSITE" id="PS51670"/>
    </source>
</evidence>
<reference evidence="5" key="1">
    <citation type="submission" date="2017-02" db="UniProtKB">
        <authorList>
            <consortium name="WormBaseParasite"/>
        </authorList>
    </citation>
    <scope>IDENTIFICATION</scope>
</reference>
<feature type="chain" id="PRO_5005893661" evidence="2">
    <location>
        <begin position="23"/>
        <end position="231"/>
    </location>
</feature>
<dbReference type="PANTHER" id="PTHR46219:SF15">
    <property type="entry name" value="SHKT DOMAIN-CONTAINING PROTEIN"/>
    <property type="match status" value="1"/>
</dbReference>
<feature type="signal peptide" evidence="2">
    <location>
        <begin position="1"/>
        <end position="22"/>
    </location>
</feature>
<dbReference type="Proteomes" id="UP000046392">
    <property type="component" value="Unplaced"/>
</dbReference>
<dbReference type="PANTHER" id="PTHR46219">
    <property type="entry name" value="PROTEIN CBG11138"/>
    <property type="match status" value="1"/>
</dbReference>
<dbReference type="Pfam" id="PF01549">
    <property type="entry name" value="ShK"/>
    <property type="match status" value="2"/>
</dbReference>
<evidence type="ECO:0000313" key="4">
    <source>
        <dbReference type="Proteomes" id="UP000046392"/>
    </source>
</evidence>
<name>A0A0N5B311_STREA</name>
<proteinExistence type="predicted"/>
<keyword evidence="1" id="KW-1015">Disulfide bond</keyword>
<keyword evidence="2" id="KW-0732">Signal</keyword>
<dbReference type="SMART" id="SM00254">
    <property type="entry name" value="ShKT"/>
    <property type="match status" value="2"/>
</dbReference>
<dbReference type="InterPro" id="IPR003582">
    <property type="entry name" value="ShKT_dom"/>
</dbReference>
<protein>
    <submittedName>
        <fullName evidence="5">ShKT domain-containing protein</fullName>
    </submittedName>
</protein>
<feature type="domain" description="ShKT" evidence="3">
    <location>
        <begin position="197"/>
        <end position="231"/>
    </location>
</feature>
<dbReference type="AlphaFoldDB" id="A0A0N5B311"/>
<evidence type="ECO:0000256" key="1">
    <source>
        <dbReference type="PROSITE-ProRule" id="PRU01005"/>
    </source>
</evidence>
<comment type="caution">
    <text evidence="1">Lacks conserved residue(s) required for the propagation of feature annotation.</text>
</comment>
<dbReference type="WBParaSite" id="SPAL_0000046200.1">
    <property type="protein sequence ID" value="SPAL_0000046200.1"/>
    <property type="gene ID" value="SPAL_0000046200"/>
</dbReference>
<dbReference type="Gene3D" id="1.10.10.1870">
    <property type="entry name" value="ShTK domain-like"/>
    <property type="match status" value="2"/>
</dbReference>
<feature type="disulfide bond" evidence="1">
    <location>
        <begin position="197"/>
        <end position="231"/>
    </location>
</feature>
<evidence type="ECO:0000313" key="5">
    <source>
        <dbReference type="WBParaSite" id="SPAL_0000046200.1"/>
    </source>
</evidence>
<sequence length="231" mass="25276">MYCFTFYYILLIYLLGVDYIESDDLKVCANAGDCADPATKCLKDVNKPFDGSKANFCGNICDPAKIDEQCGENETCVNVKDIDDKDVLSCVKNAICTTDAFCNAMDPQKPKCNLFTFKCFNPNPPTTTTTTTTTATTTRQIITTTAIVDRISGGGSYGCEAHLKYCTDPIWFDLMKTMCPKTCGYTSGTGGTGTAGCRDVYSDCAKNARVCNLPAYRDFMRQNCPKTCGYC</sequence>
<keyword evidence="4" id="KW-1185">Reference proteome</keyword>
<accession>A0A0N5B311</accession>
<dbReference type="PROSITE" id="PS51670">
    <property type="entry name" value="SHKT"/>
    <property type="match status" value="1"/>
</dbReference>
<organism evidence="4 5">
    <name type="scientific">Strongyloides papillosus</name>
    <name type="common">Intestinal threadworm</name>
    <dbReference type="NCBI Taxonomy" id="174720"/>
    <lineage>
        <taxon>Eukaryota</taxon>
        <taxon>Metazoa</taxon>
        <taxon>Ecdysozoa</taxon>
        <taxon>Nematoda</taxon>
        <taxon>Chromadorea</taxon>
        <taxon>Rhabditida</taxon>
        <taxon>Tylenchina</taxon>
        <taxon>Panagrolaimomorpha</taxon>
        <taxon>Strongyloidoidea</taxon>
        <taxon>Strongyloididae</taxon>
        <taxon>Strongyloides</taxon>
    </lineage>
</organism>
<dbReference type="STRING" id="174720.A0A0N5B311"/>